<dbReference type="OrthoDB" id="9797506at2"/>
<dbReference type="InterPro" id="IPR008914">
    <property type="entry name" value="PEBP"/>
</dbReference>
<evidence type="ECO:0000313" key="1">
    <source>
        <dbReference type="EMBL" id="KAA0693933.1"/>
    </source>
</evidence>
<evidence type="ECO:0000313" key="2">
    <source>
        <dbReference type="Proteomes" id="UP000463138"/>
    </source>
</evidence>
<reference evidence="1 2" key="1">
    <citation type="submission" date="2018-07" db="EMBL/GenBank/DDBJ databases">
        <title>Pseudomonas laoshanensis sp. nov., isolated from soil.</title>
        <authorList>
            <person name="Sun J."/>
            <person name="Yu L."/>
            <person name="Wang M."/>
            <person name="Zhang C."/>
        </authorList>
    </citation>
    <scope>NUCLEOTIDE SEQUENCE [LARGE SCALE GENOMIC DNA]</scope>
    <source>
        <strain evidence="1 2">Y22</strain>
    </source>
</reference>
<dbReference type="RefSeq" id="WP_149332796.1">
    <property type="nucleotide sequence ID" value="NZ_QOVF01000003.1"/>
</dbReference>
<keyword evidence="2" id="KW-1185">Reference proteome</keyword>
<dbReference type="InterPro" id="IPR005247">
    <property type="entry name" value="YbhB_YbcL/LppC-like"/>
</dbReference>
<dbReference type="PANTHER" id="PTHR30289">
    <property type="entry name" value="UNCHARACTERIZED PROTEIN YBCL-RELATED"/>
    <property type="match status" value="1"/>
</dbReference>
<dbReference type="SUPFAM" id="SSF49777">
    <property type="entry name" value="PEBP-like"/>
    <property type="match status" value="1"/>
</dbReference>
<protein>
    <submittedName>
        <fullName evidence="1">YbhB/YbcL family Raf kinase inhibitor-like protein</fullName>
    </submittedName>
</protein>
<dbReference type="Gene3D" id="3.90.280.10">
    <property type="entry name" value="PEBP-like"/>
    <property type="match status" value="1"/>
</dbReference>
<proteinExistence type="predicted"/>
<dbReference type="Pfam" id="PF01161">
    <property type="entry name" value="PBP"/>
    <property type="match status" value="1"/>
</dbReference>
<sequence>MGFAFSNDLHLSSSAFGNEAAIPSKHTGEGEDVSPALSWKKAPEGTKSYAVVCHDPDAPLISANGTYGFVHWVHYNIPGSVTSISEGCDQHTQGKNNFGKTGYNGPMPPEGHGKHQYYFWVLALDSELNLPEGLTLWELLAKVEPHCLAMNRLIGTYQRG</sequence>
<dbReference type="EMBL" id="QOVF01000003">
    <property type="protein sequence ID" value="KAA0693933.1"/>
    <property type="molecule type" value="Genomic_DNA"/>
</dbReference>
<dbReference type="NCBIfam" id="TIGR00481">
    <property type="entry name" value="YbhB/YbcL family Raf kinase inhibitor-like protein"/>
    <property type="match status" value="1"/>
</dbReference>
<comment type="caution">
    <text evidence="1">The sequence shown here is derived from an EMBL/GenBank/DDBJ whole genome shotgun (WGS) entry which is preliminary data.</text>
</comment>
<dbReference type="CDD" id="cd00865">
    <property type="entry name" value="PEBP_bact_arch"/>
    <property type="match status" value="1"/>
</dbReference>
<dbReference type="Proteomes" id="UP000463138">
    <property type="component" value="Unassembled WGS sequence"/>
</dbReference>
<organism evidence="1 2">
    <name type="scientific">Halopseudomonas laoshanensis</name>
    <dbReference type="NCBI Taxonomy" id="2268758"/>
    <lineage>
        <taxon>Bacteria</taxon>
        <taxon>Pseudomonadati</taxon>
        <taxon>Pseudomonadota</taxon>
        <taxon>Gammaproteobacteria</taxon>
        <taxon>Pseudomonadales</taxon>
        <taxon>Pseudomonadaceae</taxon>
        <taxon>Halopseudomonas</taxon>
    </lineage>
</organism>
<dbReference type="PANTHER" id="PTHR30289:SF1">
    <property type="entry name" value="PEBP (PHOSPHATIDYLETHANOLAMINE-BINDING PROTEIN) FAMILY PROTEIN"/>
    <property type="match status" value="1"/>
</dbReference>
<name>A0A7V7GSH0_9GAMM</name>
<gene>
    <name evidence="1" type="ORF">DT594_11450</name>
</gene>
<accession>A0A7V7GSH0</accession>
<dbReference type="InterPro" id="IPR036610">
    <property type="entry name" value="PEBP-like_sf"/>
</dbReference>
<dbReference type="AlphaFoldDB" id="A0A7V7GSH0"/>